<dbReference type="GO" id="GO:0071111">
    <property type="term" value="F:cyclic-guanylate-specific phosphodiesterase activity"/>
    <property type="evidence" value="ECO:0007669"/>
    <property type="project" value="InterPro"/>
</dbReference>
<dbReference type="CDD" id="cd06225">
    <property type="entry name" value="HAMP"/>
    <property type="match status" value="1"/>
</dbReference>
<dbReference type="Pfam" id="PF14827">
    <property type="entry name" value="dCache_3"/>
    <property type="match status" value="1"/>
</dbReference>
<evidence type="ECO:0000256" key="1">
    <source>
        <dbReference type="SAM" id="Phobius"/>
    </source>
</evidence>
<gene>
    <name evidence="5" type="ORF">NYR02_02915</name>
</gene>
<keyword evidence="1" id="KW-0472">Membrane</keyword>
<dbReference type="CDD" id="cd01948">
    <property type="entry name" value="EAL"/>
    <property type="match status" value="1"/>
</dbReference>
<dbReference type="InterPro" id="IPR035919">
    <property type="entry name" value="EAL_sf"/>
</dbReference>
<dbReference type="SUPFAM" id="SSF141868">
    <property type="entry name" value="EAL domain-like"/>
    <property type="match status" value="1"/>
</dbReference>
<dbReference type="Gene3D" id="3.20.20.450">
    <property type="entry name" value="EAL domain"/>
    <property type="match status" value="1"/>
</dbReference>
<accession>A0A9X2WCX3</accession>
<dbReference type="GO" id="GO:0016020">
    <property type="term" value="C:membrane"/>
    <property type="evidence" value="ECO:0007669"/>
    <property type="project" value="InterPro"/>
</dbReference>
<dbReference type="InterPro" id="IPR001633">
    <property type="entry name" value="EAL_dom"/>
</dbReference>
<evidence type="ECO:0000259" key="2">
    <source>
        <dbReference type="PROSITE" id="PS50883"/>
    </source>
</evidence>
<dbReference type="InterPro" id="IPR003660">
    <property type="entry name" value="HAMP_dom"/>
</dbReference>
<dbReference type="InterPro" id="IPR043128">
    <property type="entry name" value="Rev_trsase/Diguanyl_cyclase"/>
</dbReference>
<dbReference type="SUPFAM" id="SSF55073">
    <property type="entry name" value="Nucleotide cyclase"/>
    <property type="match status" value="1"/>
</dbReference>
<dbReference type="SMART" id="SM00052">
    <property type="entry name" value="EAL"/>
    <property type="match status" value="1"/>
</dbReference>
<dbReference type="AlphaFoldDB" id="A0A9X2WCX3"/>
<dbReference type="InterPro" id="IPR029150">
    <property type="entry name" value="dCache_3"/>
</dbReference>
<sequence length="799" mass="88949">MRLNTFRSQILLFTAGLTALASLSILVLVLYSAGETIRSKVNDDLGAAVEVFKNTIAMRQQQLLTSAEILVSDFGFKQALASQDQATVASMLENHGSRIRSDLMFLVDVSGRVTASTDSDVREGEQFTYAPALEQALKGQVSADFFVLGNHIYQLLLIPVQAPRVIAIAGVGFRMDERLAQQLARSSGIDVTFVEQQGLGMRSPRGMSNLVYSSSLPGDEQILQAMESPGYARTLNGWDNDSMQRFASQWLTISRHGTVPVSVVLSADLQPSFDGYIQLRNRILQLALVIILLAVAGSILMARRLTVPLKRLVRDARAIARGEYHRIDPPGGANYEIQTLVSAFHTMNNDLAEREQEIRYQALHDSLTGLLNRVSMLGELEQRVVAGEPFMLADVNIRGFKNINDSLGPDIGDGCLTRVAQRLAKLTQKGALARVAGDEFVLLMPCPDTATSWWAEAHGWKILHTISTPMTVNGVSVSIEVRVGLVLFPSQADTAAQLIRRTNIALEHARSHKLPLFLYEEGMDQQHLQKLHILKSLKQALSLNDGQLQMYYQPKKNLSTGKVDKAEALIRWFHPQDGFIPPDVFIELAEQTGLIGQLTDWVILQVLEHVAVWRRDNIDLQVSINISAQDLSRDGLVTFIEQKLQRLQLRPADICLEITERDMMQDEEKSLQQLQIFRDRGFSISMDDYGIGYSALSKLARMPVDEIKIDKCFILNLAETHEDQIIVRSTLTMARELGLSVTAEGVENQASEEWLVASGCHYIQGYFLCRPMAFDKVSPWLTDFQQCSAAGGQQQEIQS</sequence>
<dbReference type="SUPFAM" id="SSF103190">
    <property type="entry name" value="Sensory domain-like"/>
    <property type="match status" value="1"/>
</dbReference>
<evidence type="ECO:0000313" key="5">
    <source>
        <dbReference type="EMBL" id="MCT7357974.1"/>
    </source>
</evidence>
<dbReference type="Pfam" id="PF00563">
    <property type="entry name" value="EAL"/>
    <property type="match status" value="1"/>
</dbReference>
<dbReference type="EMBL" id="JAOANI010000009">
    <property type="protein sequence ID" value="MCT7357974.1"/>
    <property type="molecule type" value="Genomic_DNA"/>
</dbReference>
<dbReference type="NCBIfam" id="TIGR00254">
    <property type="entry name" value="GGDEF"/>
    <property type="match status" value="1"/>
</dbReference>
<dbReference type="InterPro" id="IPR029787">
    <property type="entry name" value="Nucleotide_cyclase"/>
</dbReference>
<reference evidence="5" key="1">
    <citation type="journal article" date="2022" name="Front. Microbiol.">
        <title>Genome-based taxonomic rearrangement of Oceanobacter-related bacteria including the description of Thalassolituus hydrocarbonoclasticus sp. nov. and Thalassolituus pacificus sp. nov. and emended description of the genus Thalassolituus.</title>
        <authorList>
            <person name="Dong C."/>
            <person name="Wei L."/>
            <person name="Wang J."/>
            <person name="Lai Q."/>
            <person name="Huang Z."/>
            <person name="Shao Z."/>
        </authorList>
    </citation>
    <scope>NUCLEOTIDE SEQUENCE</scope>
    <source>
        <strain evidence="5">59MF3M-4</strain>
    </source>
</reference>
<organism evidence="5 6">
    <name type="scientific">Thalassolituus pacificus</name>
    <dbReference type="NCBI Taxonomy" id="2975440"/>
    <lineage>
        <taxon>Bacteria</taxon>
        <taxon>Pseudomonadati</taxon>
        <taxon>Pseudomonadota</taxon>
        <taxon>Gammaproteobacteria</taxon>
        <taxon>Oceanospirillales</taxon>
        <taxon>Oceanospirillaceae</taxon>
        <taxon>Thalassolituus</taxon>
    </lineage>
</organism>
<comment type="caution">
    <text evidence="5">The sequence shown here is derived from an EMBL/GenBank/DDBJ whole genome shotgun (WGS) entry which is preliminary data.</text>
</comment>
<dbReference type="PANTHER" id="PTHR33121">
    <property type="entry name" value="CYCLIC DI-GMP PHOSPHODIESTERASE PDEF"/>
    <property type="match status" value="1"/>
</dbReference>
<reference evidence="5" key="2">
    <citation type="submission" date="2022-08" db="EMBL/GenBank/DDBJ databases">
        <authorList>
            <person name="Dong C."/>
        </authorList>
    </citation>
    <scope>NUCLEOTIDE SEQUENCE</scope>
    <source>
        <strain evidence="5">59MF3M-4</strain>
    </source>
</reference>
<name>A0A9X2WCX3_9GAMM</name>
<dbReference type="SUPFAM" id="SSF158472">
    <property type="entry name" value="HAMP domain-like"/>
    <property type="match status" value="1"/>
</dbReference>
<keyword evidence="1" id="KW-1133">Transmembrane helix</keyword>
<protein>
    <submittedName>
        <fullName evidence="5">EAL domain-containing protein</fullName>
    </submittedName>
</protein>
<feature type="domain" description="EAL" evidence="2">
    <location>
        <begin position="530"/>
        <end position="785"/>
    </location>
</feature>
<dbReference type="GO" id="GO:0007165">
    <property type="term" value="P:signal transduction"/>
    <property type="evidence" value="ECO:0007669"/>
    <property type="project" value="InterPro"/>
</dbReference>
<feature type="domain" description="GGDEF" evidence="4">
    <location>
        <begin position="388"/>
        <end position="521"/>
    </location>
</feature>
<dbReference type="Proteomes" id="UP001147830">
    <property type="component" value="Unassembled WGS sequence"/>
</dbReference>
<dbReference type="InterPro" id="IPR000160">
    <property type="entry name" value="GGDEF_dom"/>
</dbReference>
<dbReference type="InterPro" id="IPR050706">
    <property type="entry name" value="Cyclic-di-GMP_PDE-like"/>
</dbReference>
<feature type="domain" description="HAMP" evidence="3">
    <location>
        <begin position="303"/>
        <end position="356"/>
    </location>
</feature>
<dbReference type="PROSITE" id="PS50887">
    <property type="entry name" value="GGDEF"/>
    <property type="match status" value="1"/>
</dbReference>
<dbReference type="Gene3D" id="3.30.70.270">
    <property type="match status" value="1"/>
</dbReference>
<dbReference type="PANTHER" id="PTHR33121:SF19">
    <property type="entry name" value="CYCLIC DI-GMP PHOSPHODIESTERASE PA2567"/>
    <property type="match status" value="1"/>
</dbReference>
<dbReference type="Pfam" id="PF00672">
    <property type="entry name" value="HAMP"/>
    <property type="match status" value="1"/>
</dbReference>
<evidence type="ECO:0000313" key="6">
    <source>
        <dbReference type="Proteomes" id="UP001147830"/>
    </source>
</evidence>
<dbReference type="InterPro" id="IPR029151">
    <property type="entry name" value="Sensor-like_sf"/>
</dbReference>
<evidence type="ECO:0000259" key="4">
    <source>
        <dbReference type="PROSITE" id="PS50887"/>
    </source>
</evidence>
<dbReference type="RefSeq" id="WP_260974897.1">
    <property type="nucleotide sequence ID" value="NZ_JAOANI010000009.1"/>
</dbReference>
<dbReference type="SMART" id="SM00267">
    <property type="entry name" value="GGDEF"/>
    <property type="match status" value="1"/>
</dbReference>
<keyword evidence="1" id="KW-0812">Transmembrane</keyword>
<evidence type="ECO:0000259" key="3">
    <source>
        <dbReference type="PROSITE" id="PS50885"/>
    </source>
</evidence>
<dbReference type="CDD" id="cd01949">
    <property type="entry name" value="GGDEF"/>
    <property type="match status" value="1"/>
</dbReference>
<dbReference type="Pfam" id="PF00990">
    <property type="entry name" value="GGDEF"/>
    <property type="match status" value="1"/>
</dbReference>
<dbReference type="PROSITE" id="PS50883">
    <property type="entry name" value="EAL"/>
    <property type="match status" value="1"/>
</dbReference>
<feature type="transmembrane region" description="Helical" evidence="1">
    <location>
        <begin position="283"/>
        <end position="302"/>
    </location>
</feature>
<dbReference type="PROSITE" id="PS50885">
    <property type="entry name" value="HAMP"/>
    <property type="match status" value="1"/>
</dbReference>
<keyword evidence="6" id="KW-1185">Reference proteome</keyword>
<dbReference type="SMART" id="SM00304">
    <property type="entry name" value="HAMP"/>
    <property type="match status" value="1"/>
</dbReference>
<proteinExistence type="predicted"/>
<dbReference type="Gene3D" id="6.10.340.10">
    <property type="match status" value="1"/>
</dbReference>